<dbReference type="GO" id="GO:0004190">
    <property type="term" value="F:aspartic-type endopeptidase activity"/>
    <property type="evidence" value="ECO:0007669"/>
    <property type="project" value="InterPro"/>
</dbReference>
<evidence type="ECO:0000313" key="3">
    <source>
        <dbReference type="EnsemblMetazoa" id="MESCA006526-PA"/>
    </source>
</evidence>
<dbReference type="GO" id="GO:0008270">
    <property type="term" value="F:zinc ion binding"/>
    <property type="evidence" value="ECO:0007669"/>
    <property type="project" value="UniProtKB-KW"/>
</dbReference>
<dbReference type="AlphaFoldDB" id="T1GS77"/>
<feature type="domain" description="CCHC-type" evidence="2">
    <location>
        <begin position="47"/>
        <end position="62"/>
    </location>
</feature>
<keyword evidence="1" id="KW-0862">Zinc</keyword>
<dbReference type="EMBL" id="CAQQ02044747">
    <property type="status" value="NOT_ANNOTATED_CDS"/>
    <property type="molecule type" value="Genomic_DNA"/>
</dbReference>
<reference evidence="3" key="2">
    <citation type="submission" date="2015-06" db="UniProtKB">
        <authorList>
            <consortium name="EnsemblMetazoa"/>
        </authorList>
    </citation>
    <scope>IDENTIFICATION</scope>
</reference>
<dbReference type="PROSITE" id="PS50158">
    <property type="entry name" value="ZF_CCHC"/>
    <property type="match status" value="1"/>
</dbReference>
<keyword evidence="4" id="KW-1185">Reference proteome</keyword>
<sequence length="318" mass="36004">KNQGERNAAVVTQELTQNAVTTKSNPFRDNAPSKTVQQPQAARTYICYNCDEPGHTSRYCRKPYRPSCRECRRKGVYTNECGCRKEEAPKSICAKCRRVGYTTDSCPCNFPGSASMISRPQANSSVVHQVGAIQVKEDPRPSKIVMIGQYSFWAILDTGATTSYFAINTAVQESTGFSPAELNFGRQLRTANSLYEELAINVQKEAINPSDQVNKIKELCQVAKNNLEQASRNQARWYNLRHRDWSPEVNEIVYKKNHYLSNAANNFCAKLAPTYSGPYVVKNYISPTVVEVKEVENPRKVHRVHLKDLKQVDRSRKQ</sequence>
<protein>
    <recommendedName>
        <fullName evidence="2">CCHC-type domain-containing protein</fullName>
    </recommendedName>
</protein>
<dbReference type="Gene3D" id="4.10.60.10">
    <property type="entry name" value="Zinc finger, CCHC-type"/>
    <property type="match status" value="1"/>
</dbReference>
<dbReference type="InterPro" id="IPR001878">
    <property type="entry name" value="Znf_CCHC"/>
</dbReference>
<organism evidence="3 4">
    <name type="scientific">Megaselia scalaris</name>
    <name type="common">Humpbacked fly</name>
    <name type="synonym">Phora scalaris</name>
    <dbReference type="NCBI Taxonomy" id="36166"/>
    <lineage>
        <taxon>Eukaryota</taxon>
        <taxon>Metazoa</taxon>
        <taxon>Ecdysozoa</taxon>
        <taxon>Arthropoda</taxon>
        <taxon>Hexapoda</taxon>
        <taxon>Insecta</taxon>
        <taxon>Pterygota</taxon>
        <taxon>Neoptera</taxon>
        <taxon>Endopterygota</taxon>
        <taxon>Diptera</taxon>
        <taxon>Brachycera</taxon>
        <taxon>Muscomorpha</taxon>
        <taxon>Platypezoidea</taxon>
        <taxon>Phoridae</taxon>
        <taxon>Megaseliini</taxon>
        <taxon>Megaselia</taxon>
    </lineage>
</organism>
<evidence type="ECO:0000259" key="2">
    <source>
        <dbReference type="PROSITE" id="PS50158"/>
    </source>
</evidence>
<evidence type="ECO:0000313" key="4">
    <source>
        <dbReference type="Proteomes" id="UP000015102"/>
    </source>
</evidence>
<keyword evidence="1" id="KW-0479">Metal-binding</keyword>
<dbReference type="EMBL" id="CAQQ02044748">
    <property type="status" value="NOT_ANNOTATED_CDS"/>
    <property type="molecule type" value="Genomic_DNA"/>
</dbReference>
<dbReference type="PROSITE" id="PS00141">
    <property type="entry name" value="ASP_PROTEASE"/>
    <property type="match status" value="1"/>
</dbReference>
<dbReference type="EnsemblMetazoa" id="MESCA006526-RA">
    <property type="protein sequence ID" value="MESCA006526-PA"/>
    <property type="gene ID" value="MESCA006526"/>
</dbReference>
<accession>T1GS77</accession>
<evidence type="ECO:0000256" key="1">
    <source>
        <dbReference type="PROSITE-ProRule" id="PRU00047"/>
    </source>
</evidence>
<dbReference type="InterPro" id="IPR036875">
    <property type="entry name" value="Znf_CCHC_sf"/>
</dbReference>
<dbReference type="GO" id="GO:0003676">
    <property type="term" value="F:nucleic acid binding"/>
    <property type="evidence" value="ECO:0007669"/>
    <property type="project" value="InterPro"/>
</dbReference>
<dbReference type="SUPFAM" id="SSF57756">
    <property type="entry name" value="Retrovirus zinc finger-like domains"/>
    <property type="match status" value="1"/>
</dbReference>
<keyword evidence="1" id="KW-0863">Zinc-finger</keyword>
<dbReference type="STRING" id="36166.T1GS77"/>
<dbReference type="InterPro" id="IPR001969">
    <property type="entry name" value="Aspartic_peptidase_AS"/>
</dbReference>
<dbReference type="GO" id="GO:0006508">
    <property type="term" value="P:proteolysis"/>
    <property type="evidence" value="ECO:0007669"/>
    <property type="project" value="InterPro"/>
</dbReference>
<reference evidence="4" key="1">
    <citation type="submission" date="2013-02" db="EMBL/GenBank/DDBJ databases">
        <authorList>
            <person name="Hughes D."/>
        </authorList>
    </citation>
    <scope>NUCLEOTIDE SEQUENCE</scope>
    <source>
        <strain>Durham</strain>
        <strain evidence="4">NC isolate 2 -- Noor lab</strain>
    </source>
</reference>
<dbReference type="EMBL" id="CAQQ02044745">
    <property type="status" value="NOT_ANNOTATED_CDS"/>
    <property type="molecule type" value="Genomic_DNA"/>
</dbReference>
<dbReference type="SMART" id="SM00343">
    <property type="entry name" value="ZnF_C2HC"/>
    <property type="match status" value="1"/>
</dbReference>
<proteinExistence type="predicted"/>
<dbReference type="Proteomes" id="UP000015102">
    <property type="component" value="Unassembled WGS sequence"/>
</dbReference>
<dbReference type="EMBL" id="CAQQ02044746">
    <property type="status" value="NOT_ANNOTATED_CDS"/>
    <property type="molecule type" value="Genomic_DNA"/>
</dbReference>
<dbReference type="HOGENOM" id="CLU_875967_0_0_1"/>
<name>T1GS77_MEGSC</name>